<comment type="caution">
    <text evidence="9">The sequence shown here is derived from an EMBL/GenBank/DDBJ whole genome shotgun (WGS) entry which is preliminary data.</text>
</comment>
<evidence type="ECO:0000256" key="3">
    <source>
        <dbReference type="ARBA" id="ARBA00022692"/>
    </source>
</evidence>
<feature type="coiled-coil region" evidence="7">
    <location>
        <begin position="53"/>
        <end position="80"/>
    </location>
</feature>
<evidence type="ECO:0000256" key="2">
    <source>
        <dbReference type="ARBA" id="ARBA00022350"/>
    </source>
</evidence>
<proteinExistence type="predicted"/>
<evidence type="ECO:0000256" key="6">
    <source>
        <dbReference type="ARBA" id="ARBA00023136"/>
    </source>
</evidence>
<evidence type="ECO:0000256" key="8">
    <source>
        <dbReference type="SAM" id="Phobius"/>
    </source>
</evidence>
<dbReference type="GO" id="GO:0016020">
    <property type="term" value="C:membrane"/>
    <property type="evidence" value="ECO:0007669"/>
    <property type="project" value="UniProtKB-SubCell"/>
</dbReference>
<accession>A0A834XNT3</accession>
<dbReference type="PANTHER" id="PTHR31759">
    <property type="entry name" value="COILED-COIL DOMAIN-CONTAINING PROTEIN 167"/>
    <property type="match status" value="1"/>
</dbReference>
<protein>
    <recommendedName>
        <fullName evidence="2">Coiled-coil domain-containing protein 167</fullName>
    </recommendedName>
</protein>
<dbReference type="AlphaFoldDB" id="A0A834XNT3"/>
<dbReference type="Pfam" id="PF15188">
    <property type="entry name" value="CCDC-167"/>
    <property type="match status" value="1"/>
</dbReference>
<evidence type="ECO:0000256" key="1">
    <source>
        <dbReference type="ARBA" id="ARBA00004167"/>
    </source>
</evidence>
<organism evidence="9 10">
    <name type="scientific">Aphidius gifuensis</name>
    <name type="common">Parasitoid wasp</name>
    <dbReference type="NCBI Taxonomy" id="684658"/>
    <lineage>
        <taxon>Eukaryota</taxon>
        <taxon>Metazoa</taxon>
        <taxon>Ecdysozoa</taxon>
        <taxon>Arthropoda</taxon>
        <taxon>Hexapoda</taxon>
        <taxon>Insecta</taxon>
        <taxon>Pterygota</taxon>
        <taxon>Neoptera</taxon>
        <taxon>Endopterygota</taxon>
        <taxon>Hymenoptera</taxon>
        <taxon>Apocrita</taxon>
        <taxon>Ichneumonoidea</taxon>
        <taxon>Braconidae</taxon>
        <taxon>Aphidiinae</taxon>
        <taxon>Aphidius</taxon>
    </lineage>
</organism>
<evidence type="ECO:0000313" key="9">
    <source>
        <dbReference type="EMBL" id="KAF7988927.1"/>
    </source>
</evidence>
<gene>
    <name evidence="9" type="ORF">HCN44_007237</name>
</gene>
<sequence length="109" mass="12747">MTNSNKSPSDDIKEKKTIMSQMQVVEDCLKDSLHRVDVIEKNLATQLLTSERRERLEKELELVKEVLKKNDAQLKNLRKENTKSFIIVGTIVFAVYLIYGLYCMYYNTI</sequence>
<dbReference type="InterPro" id="IPR028194">
    <property type="entry name" value="CC167"/>
</dbReference>
<evidence type="ECO:0000256" key="5">
    <source>
        <dbReference type="ARBA" id="ARBA00023054"/>
    </source>
</evidence>
<keyword evidence="6 8" id="KW-0472">Membrane</keyword>
<keyword evidence="3 8" id="KW-0812">Transmembrane</keyword>
<dbReference type="EMBL" id="JACMRX010000005">
    <property type="protein sequence ID" value="KAF7988927.1"/>
    <property type="molecule type" value="Genomic_DNA"/>
</dbReference>
<keyword evidence="4 8" id="KW-1133">Transmembrane helix</keyword>
<reference evidence="9 10" key="1">
    <citation type="submission" date="2020-08" db="EMBL/GenBank/DDBJ databases">
        <title>Aphidius gifuensis genome sequencing and assembly.</title>
        <authorList>
            <person name="Du Z."/>
        </authorList>
    </citation>
    <scope>NUCLEOTIDE SEQUENCE [LARGE SCALE GENOMIC DNA]</scope>
    <source>
        <strain evidence="9">YNYX2018</strain>
        <tissue evidence="9">Adults</tissue>
    </source>
</reference>
<keyword evidence="5 7" id="KW-0175">Coiled coil</keyword>
<name>A0A834XNT3_APHGI</name>
<evidence type="ECO:0000313" key="10">
    <source>
        <dbReference type="Proteomes" id="UP000639338"/>
    </source>
</evidence>
<evidence type="ECO:0000256" key="4">
    <source>
        <dbReference type="ARBA" id="ARBA00022989"/>
    </source>
</evidence>
<dbReference type="PANTHER" id="PTHR31759:SF1">
    <property type="entry name" value="COILED-COIL DOMAIN-CONTAINING PROTEIN 167"/>
    <property type="match status" value="1"/>
</dbReference>
<dbReference type="Proteomes" id="UP000639338">
    <property type="component" value="Unassembled WGS sequence"/>
</dbReference>
<keyword evidence="10" id="KW-1185">Reference proteome</keyword>
<evidence type="ECO:0000256" key="7">
    <source>
        <dbReference type="SAM" id="Coils"/>
    </source>
</evidence>
<feature type="transmembrane region" description="Helical" evidence="8">
    <location>
        <begin position="85"/>
        <end position="107"/>
    </location>
</feature>
<comment type="subcellular location">
    <subcellularLocation>
        <location evidence="1">Membrane</location>
        <topology evidence="1">Single-pass membrane protein</topology>
    </subcellularLocation>
</comment>